<comment type="caution">
    <text evidence="2">The sequence shown here is derived from an EMBL/GenBank/DDBJ whole genome shotgun (WGS) entry which is preliminary data.</text>
</comment>
<dbReference type="AlphaFoldDB" id="A0A9P1G8X1"/>
<evidence type="ECO:0000259" key="1">
    <source>
        <dbReference type="PROSITE" id="PS50280"/>
    </source>
</evidence>
<reference evidence="3" key="2">
    <citation type="submission" date="2024-04" db="EMBL/GenBank/DDBJ databases">
        <authorList>
            <person name="Chen Y."/>
            <person name="Shah S."/>
            <person name="Dougan E. K."/>
            <person name="Thang M."/>
            <person name="Chan C."/>
        </authorList>
    </citation>
    <scope>NUCLEOTIDE SEQUENCE [LARGE SCALE GENOMIC DNA]</scope>
</reference>
<dbReference type="SUPFAM" id="SSF82199">
    <property type="entry name" value="SET domain"/>
    <property type="match status" value="1"/>
</dbReference>
<dbReference type="InterPro" id="IPR053209">
    <property type="entry name" value="Gramillin-biosynth_MTr"/>
</dbReference>
<dbReference type="PANTHER" id="PTHR47643">
    <property type="entry name" value="TPR DOMAIN PROTEIN (AFU_ORTHOLOGUE AFUA_5G12710)"/>
    <property type="match status" value="1"/>
</dbReference>
<dbReference type="CDD" id="cd20071">
    <property type="entry name" value="SET_SMYD"/>
    <property type="match status" value="1"/>
</dbReference>
<protein>
    <submittedName>
        <fullName evidence="4">SET domain-containing protein</fullName>
    </submittedName>
</protein>
<evidence type="ECO:0000313" key="2">
    <source>
        <dbReference type="EMBL" id="CAI4001527.1"/>
    </source>
</evidence>
<dbReference type="OrthoDB" id="5945798at2759"/>
<evidence type="ECO:0000313" key="4">
    <source>
        <dbReference type="EMBL" id="CAL4788839.1"/>
    </source>
</evidence>
<gene>
    <name evidence="2" type="ORF">C1SCF055_LOCUS27568</name>
</gene>
<sequence>MGLFEYAASLVVRPSQRAAGQGLFTIKHHKAGSLLLAVPAGRCASPELRALQAASTGSDHYQLPQALPPEDALRGVELKEDHKQHAAAFAALLSDPRQWRSISAPRRLVTGKAELRSSELFFSLARLTRAPASDAFSVHGLINHSCAPNVQRTFMTSAGDERPWLLLRAAEDIQAGEELMDSYFFPLMPLEERHRWLSLLGPKAIFECRCARCVAEASKDEAGGWSKLKDVLIQLALLRGKGLPQQPGADAVLGIRDPLLQQPSAERVLQQLQEILAQERLSSPSWAVGASMLADLQVAVAGDFAAAEATLGLAMSGLKTGSAAKLELAAVRSSYAVTRAVCHGGNAGSAMEEVKKCHELVCGAGAPSSLSFLPPLERYLEQLCIE</sequence>
<accession>A0A9P1G8X1</accession>
<dbReference type="Pfam" id="PF00856">
    <property type="entry name" value="SET"/>
    <property type="match status" value="1"/>
</dbReference>
<dbReference type="PANTHER" id="PTHR47643:SF2">
    <property type="entry name" value="TPR DOMAIN PROTEIN (AFU_ORTHOLOGUE AFUA_5G12710)"/>
    <property type="match status" value="1"/>
</dbReference>
<dbReference type="SMART" id="SM00317">
    <property type="entry name" value="SET"/>
    <property type="match status" value="1"/>
</dbReference>
<feature type="domain" description="SET" evidence="1">
    <location>
        <begin position="8"/>
        <end position="184"/>
    </location>
</feature>
<dbReference type="InterPro" id="IPR001214">
    <property type="entry name" value="SET_dom"/>
</dbReference>
<organism evidence="2">
    <name type="scientific">Cladocopium goreaui</name>
    <dbReference type="NCBI Taxonomy" id="2562237"/>
    <lineage>
        <taxon>Eukaryota</taxon>
        <taxon>Sar</taxon>
        <taxon>Alveolata</taxon>
        <taxon>Dinophyceae</taxon>
        <taxon>Suessiales</taxon>
        <taxon>Symbiodiniaceae</taxon>
        <taxon>Cladocopium</taxon>
    </lineage>
</organism>
<reference evidence="2" key="1">
    <citation type="submission" date="2022-10" db="EMBL/GenBank/DDBJ databases">
        <authorList>
            <person name="Chen Y."/>
            <person name="Dougan E. K."/>
            <person name="Chan C."/>
            <person name="Rhodes N."/>
            <person name="Thang M."/>
        </authorList>
    </citation>
    <scope>NUCLEOTIDE SEQUENCE</scope>
</reference>
<dbReference type="Gene3D" id="2.170.270.10">
    <property type="entry name" value="SET domain"/>
    <property type="match status" value="1"/>
</dbReference>
<dbReference type="EMBL" id="CAMXCT010002955">
    <property type="protein sequence ID" value="CAI4001527.1"/>
    <property type="molecule type" value="Genomic_DNA"/>
</dbReference>
<evidence type="ECO:0000313" key="3">
    <source>
        <dbReference type="EMBL" id="CAL1154902.1"/>
    </source>
</evidence>
<evidence type="ECO:0000313" key="5">
    <source>
        <dbReference type="Proteomes" id="UP001152797"/>
    </source>
</evidence>
<dbReference type="InterPro" id="IPR046341">
    <property type="entry name" value="SET_dom_sf"/>
</dbReference>
<keyword evidence="5" id="KW-1185">Reference proteome</keyword>
<dbReference type="PROSITE" id="PS50280">
    <property type="entry name" value="SET"/>
    <property type="match status" value="1"/>
</dbReference>
<dbReference type="EMBL" id="CAMXCT030002955">
    <property type="protein sequence ID" value="CAL4788839.1"/>
    <property type="molecule type" value="Genomic_DNA"/>
</dbReference>
<proteinExistence type="predicted"/>
<dbReference type="EMBL" id="CAMXCT020002955">
    <property type="protein sequence ID" value="CAL1154902.1"/>
    <property type="molecule type" value="Genomic_DNA"/>
</dbReference>
<dbReference type="Proteomes" id="UP001152797">
    <property type="component" value="Unassembled WGS sequence"/>
</dbReference>
<name>A0A9P1G8X1_9DINO</name>